<dbReference type="SUPFAM" id="SSF54690">
    <property type="entry name" value="Molybdopterin synthase subunit MoaE"/>
    <property type="match status" value="1"/>
</dbReference>
<reference evidence="1 2" key="1">
    <citation type="submission" date="2011-03" db="EMBL/GenBank/DDBJ databases">
        <title>The complete genome of Archaeoglobus veneficus SNP6.</title>
        <authorList>
            <consortium name="US DOE Joint Genome Institute (JGI-PGF)"/>
            <person name="Lucas S."/>
            <person name="Copeland A."/>
            <person name="Lapidus A."/>
            <person name="Bruce D."/>
            <person name="Goodwin L."/>
            <person name="Pitluck S."/>
            <person name="Kyrpides N."/>
            <person name="Mavromatis K."/>
            <person name="Pagani I."/>
            <person name="Ivanova N."/>
            <person name="Mikhailova N."/>
            <person name="Lu M."/>
            <person name="Detter J.C."/>
            <person name="Tapia R."/>
            <person name="Han C."/>
            <person name="Land M."/>
            <person name="Hauser L."/>
            <person name="Markowitz V."/>
            <person name="Cheng J.-F."/>
            <person name="Hugenholtz P."/>
            <person name="Woyke T."/>
            <person name="Wu D."/>
            <person name="Spring S."/>
            <person name="Brambilla E."/>
            <person name="Klenk H.-P."/>
            <person name="Eisen J.A."/>
        </authorList>
    </citation>
    <scope>NUCLEOTIDE SEQUENCE [LARGE SCALE GENOMIC DNA]</scope>
    <source>
        <strain>SNP6</strain>
    </source>
</reference>
<sequence length="202" mass="22982">MGKDTEKGGEAECMASGRVAIVERDGELIKTDVGTFKADRVNLKNVLDFLADLGYDCAILKGFDDFEASEWETLKSLVEKVKRSEGSERCGAIGIFVGFVRKISDGKEVERLEYEKYDELYTEKLIDIEEKLKSYPGVVEVKIHHRDGILKPGEDIVYVVIMGGHRKDVWKPLEDSMELIKKELPIWKKEVFTDGEHWVHDG</sequence>
<dbReference type="Pfam" id="PF02391">
    <property type="entry name" value="MoaE"/>
    <property type="match status" value="1"/>
</dbReference>
<protein>
    <submittedName>
        <fullName evidence="1">Molybdopterin biosynthesis MoaE protein</fullName>
    </submittedName>
</protein>
<dbReference type="KEGG" id="ave:Arcve_0219"/>
<dbReference type="Gene3D" id="3.90.1170.40">
    <property type="entry name" value="Molybdopterin biosynthesis MoaE subunit"/>
    <property type="match status" value="1"/>
</dbReference>
<dbReference type="eggNOG" id="arCOG00533">
    <property type="taxonomic scope" value="Archaea"/>
</dbReference>
<name>F2KNM8_ARCVS</name>
<gene>
    <name evidence="1" type="ordered locus">Arcve_0219</name>
</gene>
<dbReference type="PANTHER" id="PTHR23404">
    <property type="entry name" value="MOLYBDOPTERIN SYNTHASE RELATED"/>
    <property type="match status" value="1"/>
</dbReference>
<dbReference type="InterPro" id="IPR003448">
    <property type="entry name" value="Mopterin_biosynth_MoaE"/>
</dbReference>
<evidence type="ECO:0000313" key="1">
    <source>
        <dbReference type="EMBL" id="AEA46256.1"/>
    </source>
</evidence>
<organism evidence="1 2">
    <name type="scientific">Archaeoglobus veneficus (strain DSM 11195 / SNP6)</name>
    <dbReference type="NCBI Taxonomy" id="693661"/>
    <lineage>
        <taxon>Archaea</taxon>
        <taxon>Methanobacteriati</taxon>
        <taxon>Methanobacteriota</taxon>
        <taxon>Archaeoglobi</taxon>
        <taxon>Archaeoglobales</taxon>
        <taxon>Archaeoglobaceae</taxon>
        <taxon>Archaeoglobus</taxon>
    </lineage>
</organism>
<accession>F2KNM8</accession>
<dbReference type="STRING" id="693661.Arcve_0219"/>
<dbReference type="AlphaFoldDB" id="F2KNM8"/>
<dbReference type="Proteomes" id="UP000008136">
    <property type="component" value="Chromosome"/>
</dbReference>
<dbReference type="GO" id="GO:0006777">
    <property type="term" value="P:Mo-molybdopterin cofactor biosynthetic process"/>
    <property type="evidence" value="ECO:0007669"/>
    <property type="project" value="InterPro"/>
</dbReference>
<dbReference type="InterPro" id="IPR036563">
    <property type="entry name" value="MoaE_sf"/>
</dbReference>
<dbReference type="EMBL" id="CP002588">
    <property type="protein sequence ID" value="AEA46256.1"/>
    <property type="molecule type" value="Genomic_DNA"/>
</dbReference>
<evidence type="ECO:0000313" key="2">
    <source>
        <dbReference type="Proteomes" id="UP000008136"/>
    </source>
</evidence>
<keyword evidence="2" id="KW-1185">Reference proteome</keyword>
<dbReference type="HOGENOM" id="CLU_088141_0_0_2"/>
<proteinExistence type="predicted"/>
<dbReference type="CDD" id="cd00756">
    <property type="entry name" value="MoaE"/>
    <property type="match status" value="1"/>
</dbReference>